<dbReference type="EMBL" id="CADILG010000081">
    <property type="protein sequence ID" value="CAB3926795.1"/>
    <property type="molecule type" value="Genomic_DNA"/>
</dbReference>
<gene>
    <name evidence="3" type="ORF">LMG26858_05923</name>
</gene>
<name>A0A6S7ETK2_9BURK</name>
<proteinExistence type="predicted"/>
<evidence type="ECO:0000313" key="3">
    <source>
        <dbReference type="EMBL" id="CAB3926795.1"/>
    </source>
</evidence>
<reference evidence="3 4" key="1">
    <citation type="submission" date="2020-04" db="EMBL/GenBank/DDBJ databases">
        <authorList>
            <person name="De Canck E."/>
        </authorList>
    </citation>
    <scope>NUCLEOTIDE SEQUENCE [LARGE SCALE GENOMIC DNA]</scope>
    <source>
        <strain evidence="3 4">LMG 26858</strain>
    </source>
</reference>
<dbReference type="Proteomes" id="UP000494117">
    <property type="component" value="Unassembled WGS sequence"/>
</dbReference>
<keyword evidence="4" id="KW-1185">Reference proteome</keyword>
<dbReference type="AlphaFoldDB" id="A0A6S7ETK2"/>
<feature type="signal peptide" evidence="2">
    <location>
        <begin position="1"/>
        <end position="26"/>
    </location>
</feature>
<feature type="region of interest" description="Disordered" evidence="1">
    <location>
        <begin position="64"/>
        <end position="84"/>
    </location>
</feature>
<keyword evidence="2" id="KW-0732">Signal</keyword>
<evidence type="ECO:0000256" key="2">
    <source>
        <dbReference type="SAM" id="SignalP"/>
    </source>
</evidence>
<feature type="chain" id="PRO_5028896715" evidence="2">
    <location>
        <begin position="27"/>
        <end position="145"/>
    </location>
</feature>
<evidence type="ECO:0000313" key="4">
    <source>
        <dbReference type="Proteomes" id="UP000494117"/>
    </source>
</evidence>
<evidence type="ECO:0000256" key="1">
    <source>
        <dbReference type="SAM" id="MobiDB-lite"/>
    </source>
</evidence>
<accession>A0A6S7ETK2</accession>
<protein>
    <submittedName>
        <fullName evidence="3">Uncharacterized protein</fullName>
    </submittedName>
</protein>
<sequence length="145" mass="14950">MAWTRTGFFLAAALGLSAAFSSPADAACSDKKIVAMANDGRTVNAIAKACNMPAAKVRGIIQQADADDEAPPSAGQSQRAERVAPAELVKKLPSGAGVALCDCQGTVPYGEKAPEQRCQSGMSMAMPCAGYCSPQGVAPWRRICS</sequence>
<organism evidence="3 4">
    <name type="scientific">Achromobacter anxifer</name>
    <dbReference type="NCBI Taxonomy" id="1287737"/>
    <lineage>
        <taxon>Bacteria</taxon>
        <taxon>Pseudomonadati</taxon>
        <taxon>Pseudomonadota</taxon>
        <taxon>Betaproteobacteria</taxon>
        <taxon>Burkholderiales</taxon>
        <taxon>Alcaligenaceae</taxon>
        <taxon>Achromobacter</taxon>
    </lineage>
</organism>